<evidence type="ECO:0000313" key="6">
    <source>
        <dbReference type="Proteomes" id="UP000468735"/>
    </source>
</evidence>
<dbReference type="InterPro" id="IPR002182">
    <property type="entry name" value="NB-ARC"/>
</dbReference>
<dbReference type="OrthoDB" id="3194665at2"/>
<dbReference type="GO" id="GO:0000160">
    <property type="term" value="P:phosphorelay signal transduction system"/>
    <property type="evidence" value="ECO:0007669"/>
    <property type="project" value="InterPro"/>
</dbReference>
<dbReference type="EMBL" id="WBMT01000003">
    <property type="protein sequence ID" value="KAB2350839.1"/>
    <property type="molecule type" value="Genomic_DNA"/>
</dbReference>
<gene>
    <name evidence="5" type="ORF">F8566_07680</name>
</gene>
<dbReference type="GO" id="GO:0006355">
    <property type="term" value="P:regulation of DNA-templated transcription"/>
    <property type="evidence" value="ECO:0007669"/>
    <property type="project" value="InterPro"/>
</dbReference>
<dbReference type="AlphaFoldDB" id="A0A6H9YUV2"/>
<comment type="similarity">
    <text evidence="1">Belongs to the AfsR/DnrI/RedD regulatory family.</text>
</comment>
<proteinExistence type="inferred from homology"/>
<organism evidence="5 6">
    <name type="scientific">Actinomadura rudentiformis</name>
    <dbReference type="NCBI Taxonomy" id="359158"/>
    <lineage>
        <taxon>Bacteria</taxon>
        <taxon>Bacillati</taxon>
        <taxon>Actinomycetota</taxon>
        <taxon>Actinomycetes</taxon>
        <taxon>Streptosporangiales</taxon>
        <taxon>Thermomonosporaceae</taxon>
        <taxon>Actinomadura</taxon>
    </lineage>
</organism>
<evidence type="ECO:0000256" key="1">
    <source>
        <dbReference type="ARBA" id="ARBA00005820"/>
    </source>
</evidence>
<dbReference type="SUPFAM" id="SSF46894">
    <property type="entry name" value="C-terminal effector domain of the bipartite response regulators"/>
    <property type="match status" value="1"/>
</dbReference>
<accession>A0A6H9YUV2</accession>
<dbReference type="SUPFAM" id="SSF48452">
    <property type="entry name" value="TPR-like"/>
    <property type="match status" value="3"/>
</dbReference>
<dbReference type="InterPro" id="IPR036388">
    <property type="entry name" value="WH-like_DNA-bd_sf"/>
</dbReference>
<dbReference type="Gene3D" id="3.40.50.300">
    <property type="entry name" value="P-loop containing nucleotide triphosphate hydrolases"/>
    <property type="match status" value="1"/>
</dbReference>
<evidence type="ECO:0000259" key="4">
    <source>
        <dbReference type="PROSITE" id="PS51755"/>
    </source>
</evidence>
<dbReference type="SUPFAM" id="SSF52540">
    <property type="entry name" value="P-loop containing nucleoside triphosphate hydrolases"/>
    <property type="match status" value="1"/>
</dbReference>
<dbReference type="Pfam" id="PF03704">
    <property type="entry name" value="BTAD"/>
    <property type="match status" value="1"/>
</dbReference>
<dbReference type="PROSITE" id="PS51755">
    <property type="entry name" value="OMPR_PHOB"/>
    <property type="match status" value="1"/>
</dbReference>
<feature type="DNA-binding region" description="OmpR/PhoB-type" evidence="3">
    <location>
        <begin position="1"/>
        <end position="96"/>
    </location>
</feature>
<dbReference type="Pfam" id="PF25872">
    <property type="entry name" value="HTH_77"/>
    <property type="match status" value="1"/>
</dbReference>
<dbReference type="InterPro" id="IPR016032">
    <property type="entry name" value="Sig_transdc_resp-reg_C-effctor"/>
</dbReference>
<dbReference type="Proteomes" id="UP000468735">
    <property type="component" value="Unassembled WGS sequence"/>
</dbReference>
<dbReference type="InterPro" id="IPR001867">
    <property type="entry name" value="OmpR/PhoB-type_DNA-bd"/>
</dbReference>
<dbReference type="SMART" id="SM01043">
    <property type="entry name" value="BTAD"/>
    <property type="match status" value="1"/>
</dbReference>
<dbReference type="PANTHER" id="PTHR47691">
    <property type="entry name" value="REGULATOR-RELATED"/>
    <property type="match status" value="1"/>
</dbReference>
<evidence type="ECO:0000256" key="3">
    <source>
        <dbReference type="PROSITE-ProRule" id="PRU01091"/>
    </source>
</evidence>
<dbReference type="GO" id="GO:0003677">
    <property type="term" value="F:DNA binding"/>
    <property type="evidence" value="ECO:0007669"/>
    <property type="project" value="UniProtKB-UniRule"/>
</dbReference>
<feature type="domain" description="OmpR/PhoB-type" evidence="4">
    <location>
        <begin position="1"/>
        <end position="96"/>
    </location>
</feature>
<dbReference type="SMART" id="SM00862">
    <property type="entry name" value="Trans_reg_C"/>
    <property type="match status" value="1"/>
</dbReference>
<protein>
    <submittedName>
        <fullName evidence="5">Tetratricopeptide repeat protein</fullName>
    </submittedName>
</protein>
<dbReference type="InterPro" id="IPR058852">
    <property type="entry name" value="HTH_77"/>
</dbReference>
<dbReference type="InterPro" id="IPR005158">
    <property type="entry name" value="BTAD"/>
</dbReference>
<reference evidence="5 6" key="1">
    <citation type="submission" date="2019-09" db="EMBL/GenBank/DDBJ databases">
        <title>Actinomadura physcomitrii sp. nov., a novel actinomycete isolated from moss [Physcomitrium sphaericum (Ludw) Fuernr].</title>
        <authorList>
            <person name="Zhuang X."/>
            <person name="Liu C."/>
        </authorList>
    </citation>
    <scope>NUCLEOTIDE SEQUENCE [LARGE SCALE GENOMIC DNA]</scope>
    <source>
        <strain evidence="5 6">HMC1</strain>
    </source>
</reference>
<evidence type="ECO:0000313" key="5">
    <source>
        <dbReference type="EMBL" id="KAB2350839.1"/>
    </source>
</evidence>
<dbReference type="PANTHER" id="PTHR47691:SF3">
    <property type="entry name" value="HTH-TYPE TRANSCRIPTIONAL REGULATOR RV0890C-RELATED"/>
    <property type="match status" value="1"/>
</dbReference>
<dbReference type="CDD" id="cd15831">
    <property type="entry name" value="BTAD"/>
    <property type="match status" value="1"/>
</dbReference>
<sequence length="1064" mass="115527">MRFGVLGPLEVWSAEGRPVRVPELKVRALLADLLVHRGRPVSVDRLIDDLWATKPPGSPVSTTRAKVSQLRRVLDEAEAGGRELVAYLPSGYVLQVDADAVDAGRFQALARQAQETDDPHTRAALLGEALALWRGPAFADFADSEFTRAEIRRLEEQRLVAMEDLAEARLELGQHSLLASELGDLVAEHPLRERLRAAHVQALYMSGRQNEALSSYGELRDRLRDELGLDPGPELKALHQAILEQDPALGLLPPPARPRTNLPNPLTHLIGRADAVTEIGAVLRAKRLVTLTGPGGVGKTRLAIETASQQADAYPDGVWLVELASLHAPSLEGVVGALTTLLGIRDDDASSHRPVNAPRATGAPAERLLRALRGKRMLLVLDNCEHVVEPVAELAALLLRSAPGLRILATSQEPLGLAGEQIWSVPPLDLPNPDDDLAALQQSSAVQLFVERASAASQAFVLDASSAEAVTAICRRLDGIPLALELAATRVRALGVRDLAARLDDRFRVLGAAQRGVPARQQTLRAMIDWSWELLTEPERIVLRRLAVHADGCTLEAAEHVCAGEGVKSSEVLDLLARLVDRSLVAVTQGPRYRLLESVAAYCTERMRESGEFHHVRERHYRYYSALAEQADPHLRGHDQQPWLERLDQETGNLRTALESAAAQHDVESALRLVNALSWYWFLHGRIGEALRSLETALEIDGDASEAVRARATAWQAGLTLRTADTALAADQAMAGLKPYEEINDPQGLAHAQWFLGFAMLGYSDVSISEELTDRALAGFRAVGDRWGNAAALCTGAVHALLRGDLITLRRYGEESLATFRDLGDRWGQLQSGRILGHLAEVTGDYTEAVRLHDEGLLVAEELRLWTEVSDRLSGLGRIALLTGDHARADELHTRAAQTAAAQGYTFGEEFAETGLALSARRQGKLDLAEKYLRKWLDWCRRVKGDSGAAFILAELGFLYEQRGDAAEALALHTKGLTHARMTNDPRAIALALEGLAGAHALSGHHTKAAELLGAATATRDSIGVPLPAAERGDVDRITQALTSALGPAAFTTAFTNGQTHPRH</sequence>
<dbReference type="InterPro" id="IPR027417">
    <property type="entry name" value="P-loop_NTPase"/>
</dbReference>
<evidence type="ECO:0000256" key="2">
    <source>
        <dbReference type="ARBA" id="ARBA00023125"/>
    </source>
</evidence>
<dbReference type="PRINTS" id="PR00364">
    <property type="entry name" value="DISEASERSIST"/>
</dbReference>
<keyword evidence="6" id="KW-1185">Reference proteome</keyword>
<dbReference type="Pfam" id="PF13424">
    <property type="entry name" value="TPR_12"/>
    <property type="match status" value="1"/>
</dbReference>
<dbReference type="InterPro" id="IPR011990">
    <property type="entry name" value="TPR-like_helical_dom_sf"/>
</dbReference>
<keyword evidence="2 3" id="KW-0238">DNA-binding</keyword>
<dbReference type="Pfam" id="PF00931">
    <property type="entry name" value="NB-ARC"/>
    <property type="match status" value="1"/>
</dbReference>
<dbReference type="Gene3D" id="1.10.10.10">
    <property type="entry name" value="Winged helix-like DNA-binding domain superfamily/Winged helix DNA-binding domain"/>
    <property type="match status" value="1"/>
</dbReference>
<name>A0A6H9YUV2_9ACTN</name>
<dbReference type="RefSeq" id="WP_151559237.1">
    <property type="nucleotide sequence ID" value="NZ_WBMT01000003.1"/>
</dbReference>
<comment type="caution">
    <text evidence="5">The sequence shown here is derived from an EMBL/GenBank/DDBJ whole genome shotgun (WGS) entry which is preliminary data.</text>
</comment>
<dbReference type="Gene3D" id="1.25.40.10">
    <property type="entry name" value="Tetratricopeptide repeat domain"/>
    <property type="match status" value="3"/>
</dbReference>